<dbReference type="Proteomes" id="UP000031843">
    <property type="component" value="Chromosome secondary"/>
</dbReference>
<evidence type="ECO:0000259" key="3">
    <source>
        <dbReference type="PROSITE" id="PS50977"/>
    </source>
</evidence>
<dbReference type="InterPro" id="IPR050109">
    <property type="entry name" value="HTH-type_TetR-like_transc_reg"/>
</dbReference>
<dbReference type="KEGG" id="cbw:RR42_s0433"/>
<gene>
    <name evidence="4" type="ORF">RR42_s0433</name>
</gene>
<dbReference type="SUPFAM" id="SSF46689">
    <property type="entry name" value="Homeodomain-like"/>
    <property type="match status" value="1"/>
</dbReference>
<feature type="domain" description="HTH tetR-type" evidence="3">
    <location>
        <begin position="17"/>
        <end position="77"/>
    </location>
</feature>
<keyword evidence="5" id="KW-1185">Reference proteome</keyword>
<evidence type="ECO:0000313" key="4">
    <source>
        <dbReference type="EMBL" id="AJG22029.1"/>
    </source>
</evidence>
<organism evidence="4 5">
    <name type="scientific">Cupriavidus basilensis</name>
    <dbReference type="NCBI Taxonomy" id="68895"/>
    <lineage>
        <taxon>Bacteria</taxon>
        <taxon>Pseudomonadati</taxon>
        <taxon>Pseudomonadota</taxon>
        <taxon>Betaproteobacteria</taxon>
        <taxon>Burkholderiales</taxon>
        <taxon>Burkholderiaceae</taxon>
        <taxon>Cupriavidus</taxon>
    </lineage>
</organism>
<dbReference type="OrthoDB" id="8535430at2"/>
<dbReference type="InterPro" id="IPR001647">
    <property type="entry name" value="HTH_TetR"/>
</dbReference>
<name>A0A0C4YJF4_9BURK</name>
<dbReference type="GO" id="GO:0003677">
    <property type="term" value="F:DNA binding"/>
    <property type="evidence" value="ECO:0007669"/>
    <property type="project" value="UniProtKB-UniRule"/>
</dbReference>
<dbReference type="Gene3D" id="1.10.357.10">
    <property type="entry name" value="Tetracycline Repressor, domain 2"/>
    <property type="match status" value="1"/>
</dbReference>
<dbReference type="STRING" id="68895.RR42_s0433"/>
<dbReference type="InterPro" id="IPR041474">
    <property type="entry name" value="NicS_C"/>
</dbReference>
<sequence length="243" mass="27156">MPVTAKTARKPKPRDAQATREKILQMASKEFAAKGFDGARVDSIVARSKISKNLVYHYFDSKEALFIEVMERAYSAMRERQNELGLTGKSPVDDMRALVMHTIQHFIEQPEFILLLGTENLHKAEHIRKSKVIPAMFNPLKSALAEILERGKEQGVFRQDADWVDLYISISGLGSYFISNRYTLSFVLGVDLAAPDRVASRLQHVPDMVMSYLCNFGAAATQGKEQPRAEQATVRTQGAAALP</sequence>
<keyword evidence="1 2" id="KW-0238">DNA-binding</keyword>
<accession>A0A0C4YJF4</accession>
<feature type="DNA-binding region" description="H-T-H motif" evidence="2">
    <location>
        <begin position="40"/>
        <end position="59"/>
    </location>
</feature>
<dbReference type="EMBL" id="CP010537">
    <property type="protein sequence ID" value="AJG22029.1"/>
    <property type="molecule type" value="Genomic_DNA"/>
</dbReference>
<protein>
    <submittedName>
        <fullName evidence="4">Transcriptional regulator, TetR family</fullName>
    </submittedName>
</protein>
<dbReference type="PRINTS" id="PR00455">
    <property type="entry name" value="HTHTETR"/>
</dbReference>
<dbReference type="SUPFAM" id="SSF48498">
    <property type="entry name" value="Tetracyclin repressor-like, C-terminal domain"/>
    <property type="match status" value="1"/>
</dbReference>
<evidence type="ECO:0000256" key="2">
    <source>
        <dbReference type="PROSITE-ProRule" id="PRU00335"/>
    </source>
</evidence>
<dbReference type="Pfam" id="PF17938">
    <property type="entry name" value="TetR_C_29"/>
    <property type="match status" value="1"/>
</dbReference>
<evidence type="ECO:0000313" key="5">
    <source>
        <dbReference type="Proteomes" id="UP000031843"/>
    </source>
</evidence>
<dbReference type="RefSeq" id="WP_043353265.1">
    <property type="nucleotide sequence ID" value="NZ_CP010537.1"/>
</dbReference>
<dbReference type="InterPro" id="IPR036271">
    <property type="entry name" value="Tet_transcr_reg_TetR-rel_C_sf"/>
</dbReference>
<dbReference type="Pfam" id="PF00440">
    <property type="entry name" value="TetR_N"/>
    <property type="match status" value="1"/>
</dbReference>
<reference evidence="4 5" key="1">
    <citation type="journal article" date="2015" name="Genome Announc.">
        <title>Complete Genome Sequence of Cupriavidus basilensis 4G11, Isolated from the Oak Ridge Field Research Center Site.</title>
        <authorList>
            <person name="Ray J."/>
            <person name="Waters R.J."/>
            <person name="Skerker J.M."/>
            <person name="Kuehl J.V."/>
            <person name="Price M.N."/>
            <person name="Huang J."/>
            <person name="Chakraborty R."/>
            <person name="Arkin A.P."/>
            <person name="Deutschbauer A."/>
        </authorList>
    </citation>
    <scope>NUCLEOTIDE SEQUENCE [LARGE SCALE GENOMIC DNA]</scope>
    <source>
        <strain evidence="4">4G11</strain>
    </source>
</reference>
<dbReference type="PANTHER" id="PTHR30328:SF54">
    <property type="entry name" value="HTH-TYPE TRANSCRIPTIONAL REPRESSOR SCO4008"/>
    <property type="match status" value="1"/>
</dbReference>
<evidence type="ECO:0000256" key="1">
    <source>
        <dbReference type="ARBA" id="ARBA00023125"/>
    </source>
</evidence>
<dbReference type="PROSITE" id="PS50977">
    <property type="entry name" value="HTH_TETR_2"/>
    <property type="match status" value="1"/>
</dbReference>
<dbReference type="AlphaFoldDB" id="A0A0C4YJF4"/>
<proteinExistence type="predicted"/>
<dbReference type="PANTHER" id="PTHR30328">
    <property type="entry name" value="TRANSCRIPTIONAL REPRESSOR"/>
    <property type="match status" value="1"/>
</dbReference>
<dbReference type="InterPro" id="IPR009057">
    <property type="entry name" value="Homeodomain-like_sf"/>
</dbReference>